<comment type="caution">
    <text evidence="1">The sequence shown here is derived from an EMBL/GenBank/DDBJ whole genome shotgun (WGS) entry which is preliminary data.</text>
</comment>
<evidence type="ECO:0000313" key="2">
    <source>
        <dbReference type="Proteomes" id="UP000031184"/>
    </source>
</evidence>
<proteinExistence type="predicted"/>
<evidence type="ECO:0000313" key="1">
    <source>
        <dbReference type="EMBL" id="KID49238.1"/>
    </source>
</evidence>
<name>A0A0B4E6W1_9FUSO</name>
<dbReference type="PATRIC" id="fig|1226633.4.peg.1240"/>
<accession>A0A0B4E6W1</accession>
<protein>
    <submittedName>
        <fullName evidence="1">Uncharacterized protein</fullName>
    </submittedName>
</protein>
<reference evidence="1 2" key="1">
    <citation type="submission" date="2013-08" db="EMBL/GenBank/DDBJ databases">
        <title>An opportunistic ruminal bacterium that causes liver abscesses in cattle.</title>
        <authorList>
            <person name="Benahmed F.H."/>
            <person name="Rasmussen M."/>
            <person name="Harbottle H."/>
            <person name="Soppet D."/>
            <person name="Nagaraja T.G."/>
            <person name="Davidson M."/>
        </authorList>
    </citation>
    <scope>NUCLEOTIDE SEQUENCE [LARGE SCALE GENOMIC DNA]</scope>
    <source>
        <strain evidence="1 2">B35</strain>
    </source>
</reference>
<dbReference type="Proteomes" id="UP000031184">
    <property type="component" value="Unassembled WGS sequence"/>
</dbReference>
<organism evidence="1 2">
    <name type="scientific">Fusobacterium necrophorum subsp. funduliforme B35</name>
    <dbReference type="NCBI Taxonomy" id="1226633"/>
    <lineage>
        <taxon>Bacteria</taxon>
        <taxon>Fusobacteriati</taxon>
        <taxon>Fusobacteriota</taxon>
        <taxon>Fusobacteriia</taxon>
        <taxon>Fusobacteriales</taxon>
        <taxon>Fusobacteriaceae</taxon>
        <taxon>Fusobacterium</taxon>
    </lineage>
</organism>
<gene>
    <name evidence="1" type="ORF">C095_06155</name>
</gene>
<dbReference type="AlphaFoldDB" id="A0A0B4E6W1"/>
<dbReference type="EMBL" id="AUZI01000014">
    <property type="protein sequence ID" value="KID49238.1"/>
    <property type="molecule type" value="Genomic_DNA"/>
</dbReference>
<sequence length="47" mass="5513">MLDFSRKGENEIEKRTLILALIIAANSSYAKEYYFEKETEGEEKILK</sequence>